<organism evidence="1">
    <name type="scientific">marine sediment metagenome</name>
    <dbReference type="NCBI Taxonomy" id="412755"/>
    <lineage>
        <taxon>unclassified sequences</taxon>
        <taxon>metagenomes</taxon>
        <taxon>ecological metagenomes</taxon>
    </lineage>
</organism>
<proteinExistence type="predicted"/>
<dbReference type="AlphaFoldDB" id="X0WZE2"/>
<protein>
    <submittedName>
        <fullName evidence="1">Uncharacterized protein</fullName>
    </submittedName>
</protein>
<accession>X0WZE2</accession>
<gene>
    <name evidence="1" type="ORF">S01H1_71448</name>
</gene>
<sequence>YGENKVFTMSCRDAQKLASGLNALAAAACEVGPSLPDGAGCIGG</sequence>
<dbReference type="EMBL" id="BARS01047576">
    <property type="protein sequence ID" value="GAG28557.1"/>
    <property type="molecule type" value="Genomic_DNA"/>
</dbReference>
<comment type="caution">
    <text evidence="1">The sequence shown here is derived from an EMBL/GenBank/DDBJ whole genome shotgun (WGS) entry which is preliminary data.</text>
</comment>
<evidence type="ECO:0000313" key="1">
    <source>
        <dbReference type="EMBL" id="GAG28557.1"/>
    </source>
</evidence>
<reference evidence="1" key="1">
    <citation type="journal article" date="2014" name="Front. Microbiol.">
        <title>High frequency of phylogenetically diverse reductive dehalogenase-homologous genes in deep subseafloor sedimentary metagenomes.</title>
        <authorList>
            <person name="Kawai M."/>
            <person name="Futagami T."/>
            <person name="Toyoda A."/>
            <person name="Takaki Y."/>
            <person name="Nishi S."/>
            <person name="Hori S."/>
            <person name="Arai W."/>
            <person name="Tsubouchi T."/>
            <person name="Morono Y."/>
            <person name="Uchiyama I."/>
            <person name="Ito T."/>
            <person name="Fujiyama A."/>
            <person name="Inagaki F."/>
            <person name="Takami H."/>
        </authorList>
    </citation>
    <scope>NUCLEOTIDE SEQUENCE</scope>
    <source>
        <strain evidence="1">Expedition CK06-06</strain>
    </source>
</reference>
<feature type="non-terminal residue" evidence="1">
    <location>
        <position position="1"/>
    </location>
</feature>
<name>X0WZE2_9ZZZZ</name>